<evidence type="ECO:0000313" key="9">
    <source>
        <dbReference type="Proteomes" id="UP000078340"/>
    </source>
</evidence>
<dbReference type="OrthoDB" id="292693at2759"/>
<reference evidence="8 10" key="2">
    <citation type="journal article" date="2016" name="Front. Microbiol.">
        <title>Genome and transcriptome sequences reveal the specific parasitism of the nematophagous Purpureocillium lilacinum 36-1.</title>
        <authorList>
            <person name="Xie J."/>
            <person name="Li S."/>
            <person name="Mo C."/>
            <person name="Xiao X."/>
            <person name="Peng D."/>
            <person name="Wang G."/>
            <person name="Xiao Y."/>
        </authorList>
    </citation>
    <scope>NUCLEOTIDE SEQUENCE [LARGE SCALE GENOMIC DNA]</scope>
    <source>
        <strain evidence="8 10">36-1</strain>
    </source>
</reference>
<evidence type="ECO:0000313" key="11">
    <source>
        <dbReference type="Proteomes" id="UP001287286"/>
    </source>
</evidence>
<reference evidence="5 11" key="5">
    <citation type="journal article" date="2024" name="Microbiol. Resour. Announc.">
        <title>Genome annotations for the ascomycete fungi Trichoderma harzianum, Trichoderma aggressivum, and Purpureocillium lilacinum.</title>
        <authorList>
            <person name="Beijen E.P.W."/>
            <person name="Ohm R.A."/>
        </authorList>
    </citation>
    <scope>NUCLEOTIDE SEQUENCE [LARGE SCALE GENOMIC DNA]</scope>
    <source>
        <strain evidence="5 11">CBS 150709</strain>
    </source>
</reference>
<dbReference type="Gene3D" id="3.30.530.20">
    <property type="match status" value="1"/>
</dbReference>
<protein>
    <submittedName>
        <fullName evidence="7">Cyclase/dehydrase family protein</fullName>
    </submittedName>
</protein>
<evidence type="ECO:0000259" key="4">
    <source>
        <dbReference type="Pfam" id="PF03364"/>
    </source>
</evidence>
<evidence type="ECO:0000313" key="10">
    <source>
        <dbReference type="Proteomes" id="UP000245956"/>
    </source>
</evidence>
<dbReference type="InterPro" id="IPR023393">
    <property type="entry name" value="START-like_dom_sf"/>
</dbReference>
<proteinExistence type="inferred from homology"/>
<dbReference type="PANTHER" id="PTHR12901:SF10">
    <property type="entry name" value="COENZYME Q-BINDING PROTEIN COQ10, MITOCHONDRIAL"/>
    <property type="match status" value="1"/>
</dbReference>
<dbReference type="GO" id="GO:0005739">
    <property type="term" value="C:mitochondrion"/>
    <property type="evidence" value="ECO:0007669"/>
    <property type="project" value="TreeGrafter"/>
</dbReference>
<keyword evidence="11" id="KW-1185">Reference proteome</keyword>
<comment type="caution">
    <text evidence="7">The sequence shown here is derived from an EMBL/GenBank/DDBJ whole genome shotgun (WGS) entry which is preliminary data.</text>
</comment>
<evidence type="ECO:0000313" key="5">
    <source>
        <dbReference type="EMBL" id="KAK4086861.1"/>
    </source>
</evidence>
<comment type="function">
    <text evidence="3">Required for the function of coenzyme Q in the respiratory chain. May serve as a chaperone or may be involved in the transport of Q6 from its site of synthesis to the catalytic sites of the respiratory complexes.</text>
</comment>
<dbReference type="Proteomes" id="UP001287286">
    <property type="component" value="Unassembled WGS sequence"/>
</dbReference>
<dbReference type="EMBL" id="JAWRVI010000037">
    <property type="protein sequence ID" value="KAK4086861.1"/>
    <property type="molecule type" value="Genomic_DNA"/>
</dbReference>
<evidence type="ECO:0000313" key="7">
    <source>
        <dbReference type="EMBL" id="OAQ85356.1"/>
    </source>
</evidence>
<evidence type="ECO:0000256" key="1">
    <source>
        <dbReference type="ARBA" id="ARBA00006885"/>
    </source>
</evidence>
<dbReference type="RefSeq" id="XP_018176213.1">
    <property type="nucleotide sequence ID" value="XM_018324819.1"/>
</dbReference>
<dbReference type="GeneID" id="28889868"/>
<name>A0A179H593_PURLI</name>
<dbReference type="PANTHER" id="PTHR12901">
    <property type="entry name" value="SPERM PROTEIN HOMOLOG"/>
    <property type="match status" value="1"/>
</dbReference>
<dbReference type="OMA" id="IDGPFKY"/>
<evidence type="ECO:0000256" key="2">
    <source>
        <dbReference type="ARBA" id="ARBA00011814"/>
    </source>
</evidence>
<dbReference type="Proteomes" id="UP000078340">
    <property type="component" value="Unassembled WGS sequence"/>
</dbReference>
<reference evidence="5" key="4">
    <citation type="submission" date="2023-11" db="EMBL/GenBank/DDBJ databases">
        <authorList>
            <person name="Beijen E."/>
            <person name="Ohm R.A."/>
        </authorList>
    </citation>
    <scope>NUCLEOTIDE SEQUENCE</scope>
    <source>
        <strain evidence="5">CBS 150709</strain>
    </source>
</reference>
<accession>A0A179H593</accession>
<dbReference type="Pfam" id="PF03364">
    <property type="entry name" value="Polyketide_cyc"/>
    <property type="match status" value="1"/>
</dbReference>
<dbReference type="EMBL" id="LSBI01000007">
    <property type="protein sequence ID" value="OAQ85356.1"/>
    <property type="molecule type" value="Genomic_DNA"/>
</dbReference>
<evidence type="ECO:0000313" key="6">
    <source>
        <dbReference type="EMBL" id="OAQ77641.1"/>
    </source>
</evidence>
<dbReference type="CDD" id="cd07813">
    <property type="entry name" value="COQ10p_like"/>
    <property type="match status" value="1"/>
</dbReference>
<dbReference type="Proteomes" id="UP000078240">
    <property type="component" value="Unassembled WGS sequence"/>
</dbReference>
<reference evidence="7 9" key="3">
    <citation type="submission" date="2016-02" db="EMBL/GenBank/DDBJ databases">
        <title>Biosynthesis of antibiotic leucinostatins and their inhibition on Phytophthora in bio-control Purpureocillium lilacinum.</title>
        <authorList>
            <person name="Wang G."/>
            <person name="Liu Z."/>
            <person name="Lin R."/>
            <person name="Li E."/>
            <person name="Mao Z."/>
            <person name="Ling J."/>
            <person name="Yin W."/>
            <person name="Xie B."/>
        </authorList>
    </citation>
    <scope>NUCLEOTIDE SEQUENCE [LARGE SCALE GENOMIC DNA]</scope>
    <source>
        <strain evidence="6">PLBJ-1</strain>
        <strain evidence="7">PLFJ-1</strain>
    </source>
</reference>
<dbReference type="InterPro" id="IPR005031">
    <property type="entry name" value="COQ10_START"/>
</dbReference>
<feature type="domain" description="Coenzyme Q-binding protein COQ10 START" evidence="4">
    <location>
        <begin position="64"/>
        <end position="211"/>
    </location>
</feature>
<dbReference type="GO" id="GO:0048039">
    <property type="term" value="F:ubiquinone binding"/>
    <property type="evidence" value="ECO:0007669"/>
    <property type="project" value="InterPro"/>
</dbReference>
<reference evidence="8" key="1">
    <citation type="submission" date="2015-05" db="EMBL/GenBank/DDBJ databases">
        <authorList>
            <person name="Wang D.B."/>
            <person name="Wang M."/>
        </authorList>
    </citation>
    <scope>NUCLEOTIDE SEQUENCE</scope>
    <source>
        <strain evidence="8">36-1</strain>
    </source>
</reference>
<gene>
    <name evidence="8" type="ORF">PCL_05137</name>
    <name evidence="5" type="ORF">Purlil1_8811</name>
    <name evidence="6" type="ORF">VFPBJ_08113</name>
    <name evidence="7" type="ORF">VFPFJ_07745</name>
</gene>
<dbReference type="SUPFAM" id="SSF55961">
    <property type="entry name" value="Bet v1-like"/>
    <property type="match status" value="1"/>
</dbReference>
<sequence length="225" mass="24261">MSRTLSSAVPRLTSRGKLSARCGPLTLAAAPPTASQLRRPFFSFPGVGTGASTTQQLTADRTLPYPSGPLYELIADVDSYDRFVPYCSSSRVTQWSAPDPRDANGRRWPVLADLHVGWGGFNEVFTSRLRCVPGVSVEAISGDPADADAAAVSTVFKSLVTRWSVRQVADQPSPATEVHLSIQYQFVNPLYAAVSAAVSDKVAGLMIEAFEKRAHERLASPPHYP</sequence>
<comment type="subunit">
    <text evidence="2">Interacts with coenzyme Q.</text>
</comment>
<comment type="similarity">
    <text evidence="1">Belongs to the COQ10 family.</text>
</comment>
<dbReference type="KEGG" id="plj:28889868"/>
<dbReference type="GO" id="GO:0045333">
    <property type="term" value="P:cellular respiration"/>
    <property type="evidence" value="ECO:0007669"/>
    <property type="project" value="InterPro"/>
</dbReference>
<organism evidence="7 9">
    <name type="scientific">Purpureocillium lilacinum</name>
    <name type="common">Paecilomyces lilacinus</name>
    <dbReference type="NCBI Taxonomy" id="33203"/>
    <lineage>
        <taxon>Eukaryota</taxon>
        <taxon>Fungi</taxon>
        <taxon>Dikarya</taxon>
        <taxon>Ascomycota</taxon>
        <taxon>Pezizomycotina</taxon>
        <taxon>Sordariomycetes</taxon>
        <taxon>Hypocreomycetidae</taxon>
        <taxon>Hypocreales</taxon>
        <taxon>Ophiocordycipitaceae</taxon>
        <taxon>Purpureocillium</taxon>
    </lineage>
</organism>
<dbReference type="Proteomes" id="UP000245956">
    <property type="component" value="Unassembled WGS sequence"/>
</dbReference>
<evidence type="ECO:0000313" key="8">
    <source>
        <dbReference type="EMBL" id="PWI66439.1"/>
    </source>
</evidence>
<dbReference type="EMBL" id="LSBH01000006">
    <property type="protein sequence ID" value="OAQ77641.1"/>
    <property type="molecule type" value="Genomic_DNA"/>
</dbReference>
<dbReference type="STRING" id="33203.A0A179H593"/>
<dbReference type="AlphaFoldDB" id="A0A179H593"/>
<evidence type="ECO:0000256" key="3">
    <source>
        <dbReference type="ARBA" id="ARBA00024947"/>
    </source>
</evidence>
<dbReference type="InterPro" id="IPR044996">
    <property type="entry name" value="COQ10-like"/>
</dbReference>
<dbReference type="EMBL" id="LCWV01000025">
    <property type="protein sequence ID" value="PWI66439.1"/>
    <property type="molecule type" value="Genomic_DNA"/>
</dbReference>